<sequence>MSSIGDCFGWSWCRGLSDYLRGIMGGVWCGRLGGILGVDRCIRLGELSGDRCSRLGRILGGDKCSRLGDWGGDEEGCIGGLAVCVVDGDGAAILARESGSVICQGISCTVGGDGEWTWETGIVTDEDS</sequence>
<evidence type="ECO:0000313" key="2">
    <source>
        <dbReference type="Proteomes" id="UP001168877"/>
    </source>
</evidence>
<keyword evidence="2" id="KW-1185">Reference proteome</keyword>
<name>A0AA39T223_ACESA</name>
<evidence type="ECO:0000313" key="1">
    <source>
        <dbReference type="EMBL" id="KAK0603201.1"/>
    </source>
</evidence>
<comment type="caution">
    <text evidence="1">The sequence shown here is derived from an EMBL/GenBank/DDBJ whole genome shotgun (WGS) entry which is preliminary data.</text>
</comment>
<accession>A0AA39T223</accession>
<reference evidence="1" key="1">
    <citation type="journal article" date="2022" name="Plant J.">
        <title>Strategies of tolerance reflected in two North American maple genomes.</title>
        <authorList>
            <person name="McEvoy S.L."/>
            <person name="Sezen U.U."/>
            <person name="Trouern-Trend A."/>
            <person name="McMahon S.M."/>
            <person name="Schaberg P.G."/>
            <person name="Yang J."/>
            <person name="Wegrzyn J.L."/>
            <person name="Swenson N.G."/>
        </authorList>
    </citation>
    <scope>NUCLEOTIDE SEQUENCE</scope>
    <source>
        <strain evidence="1">NS2018</strain>
    </source>
</reference>
<gene>
    <name evidence="1" type="ORF">LWI29_002421</name>
</gene>
<proteinExistence type="predicted"/>
<protein>
    <submittedName>
        <fullName evidence="1">Uncharacterized protein</fullName>
    </submittedName>
</protein>
<organism evidence="1 2">
    <name type="scientific">Acer saccharum</name>
    <name type="common">Sugar maple</name>
    <dbReference type="NCBI Taxonomy" id="4024"/>
    <lineage>
        <taxon>Eukaryota</taxon>
        <taxon>Viridiplantae</taxon>
        <taxon>Streptophyta</taxon>
        <taxon>Embryophyta</taxon>
        <taxon>Tracheophyta</taxon>
        <taxon>Spermatophyta</taxon>
        <taxon>Magnoliopsida</taxon>
        <taxon>eudicotyledons</taxon>
        <taxon>Gunneridae</taxon>
        <taxon>Pentapetalae</taxon>
        <taxon>rosids</taxon>
        <taxon>malvids</taxon>
        <taxon>Sapindales</taxon>
        <taxon>Sapindaceae</taxon>
        <taxon>Hippocastanoideae</taxon>
        <taxon>Acereae</taxon>
        <taxon>Acer</taxon>
    </lineage>
</organism>
<reference evidence="1" key="2">
    <citation type="submission" date="2023-06" db="EMBL/GenBank/DDBJ databases">
        <authorList>
            <person name="Swenson N.G."/>
            <person name="Wegrzyn J.L."/>
            <person name="Mcevoy S.L."/>
        </authorList>
    </citation>
    <scope>NUCLEOTIDE SEQUENCE</scope>
    <source>
        <strain evidence="1">NS2018</strain>
        <tissue evidence="1">Leaf</tissue>
    </source>
</reference>
<dbReference type="Proteomes" id="UP001168877">
    <property type="component" value="Unassembled WGS sequence"/>
</dbReference>
<dbReference type="AlphaFoldDB" id="A0AA39T223"/>
<dbReference type="EMBL" id="JAUESC010000002">
    <property type="protein sequence ID" value="KAK0603201.1"/>
    <property type="molecule type" value="Genomic_DNA"/>
</dbReference>